<reference evidence="1" key="1">
    <citation type="submission" date="2022-10" db="EMBL/GenBank/DDBJ databases">
        <title>The WGS of Solirubrobacter phytolaccae KCTC 29190.</title>
        <authorList>
            <person name="Jiang Z."/>
        </authorList>
    </citation>
    <scope>NUCLEOTIDE SEQUENCE</scope>
    <source>
        <strain evidence="1">KCTC 29190</strain>
    </source>
</reference>
<comment type="caution">
    <text evidence="1">The sequence shown here is derived from an EMBL/GenBank/DDBJ whole genome shotgun (WGS) entry which is preliminary data.</text>
</comment>
<keyword evidence="2" id="KW-1185">Reference proteome</keyword>
<gene>
    <name evidence="1" type="ORF">OJ997_35230</name>
</gene>
<protein>
    <submittedName>
        <fullName evidence="1">Uncharacterized protein</fullName>
    </submittedName>
</protein>
<proteinExistence type="predicted"/>
<sequence length="72" mass="7812">MLGVLQGAREADVEVVHRLGRVVGRDRAEPLDNGSVGKMLLHSHQGLDAVSRRVNVLDGVGRFRALDQRNAA</sequence>
<dbReference type="Proteomes" id="UP001147653">
    <property type="component" value="Unassembled WGS sequence"/>
</dbReference>
<dbReference type="EMBL" id="JAPDDP010000126">
    <property type="protein sequence ID" value="MDA0185612.1"/>
    <property type="molecule type" value="Genomic_DNA"/>
</dbReference>
<dbReference type="RefSeq" id="WP_270030121.1">
    <property type="nucleotide sequence ID" value="NZ_JAPDDP010000126.1"/>
</dbReference>
<evidence type="ECO:0000313" key="2">
    <source>
        <dbReference type="Proteomes" id="UP001147653"/>
    </source>
</evidence>
<accession>A0A9X3SJT4</accession>
<organism evidence="1 2">
    <name type="scientific">Solirubrobacter phytolaccae</name>
    <dbReference type="NCBI Taxonomy" id="1404360"/>
    <lineage>
        <taxon>Bacteria</taxon>
        <taxon>Bacillati</taxon>
        <taxon>Actinomycetota</taxon>
        <taxon>Thermoleophilia</taxon>
        <taxon>Solirubrobacterales</taxon>
        <taxon>Solirubrobacteraceae</taxon>
        <taxon>Solirubrobacter</taxon>
    </lineage>
</organism>
<name>A0A9X3SJT4_9ACTN</name>
<dbReference type="AlphaFoldDB" id="A0A9X3SJT4"/>
<evidence type="ECO:0000313" key="1">
    <source>
        <dbReference type="EMBL" id="MDA0185612.1"/>
    </source>
</evidence>